<organism evidence="2 3">
    <name type="scientific">Aplysia californica</name>
    <name type="common">California sea hare</name>
    <dbReference type="NCBI Taxonomy" id="6500"/>
    <lineage>
        <taxon>Eukaryota</taxon>
        <taxon>Metazoa</taxon>
        <taxon>Spiralia</taxon>
        <taxon>Lophotrochozoa</taxon>
        <taxon>Mollusca</taxon>
        <taxon>Gastropoda</taxon>
        <taxon>Heterobranchia</taxon>
        <taxon>Euthyneura</taxon>
        <taxon>Tectipleura</taxon>
        <taxon>Aplysiida</taxon>
        <taxon>Aplysioidea</taxon>
        <taxon>Aplysiidae</taxon>
        <taxon>Aplysia</taxon>
    </lineage>
</organism>
<keyword evidence="1" id="KW-0732">Signal</keyword>
<accession>A0ABM1AB96</accession>
<feature type="chain" id="PRO_5046450675" evidence="1">
    <location>
        <begin position="19"/>
        <end position="188"/>
    </location>
</feature>
<evidence type="ECO:0000256" key="1">
    <source>
        <dbReference type="SAM" id="SignalP"/>
    </source>
</evidence>
<dbReference type="GeneID" id="106013380"/>
<name>A0ABM1AB96_APLCA</name>
<keyword evidence="2" id="KW-1185">Reference proteome</keyword>
<feature type="signal peptide" evidence="1">
    <location>
        <begin position="1"/>
        <end position="18"/>
    </location>
</feature>
<gene>
    <name evidence="3" type="primary">LOC106013380</name>
</gene>
<sequence length="188" mass="21082">MKVLVVLVVVVGVSLAAAIDCDYSRQAVLDCMTDNGITSDMAVKLVDDAEMGFLVTMNVTPFCGEKKASYQNSVQCIKNVVNQCEPTVSFVMQWLDEMLVTRCADKNIRYDCLDLLKTDSSRGTVFGCTWDTFQQFKNSPDEERMNAVTKSAFRCQERIVRSCDAHTADVFHQYMVRALKQAGDDPNF</sequence>
<protein>
    <submittedName>
        <fullName evidence="3">Uncharacterized protein LOC106013380</fullName>
    </submittedName>
</protein>
<evidence type="ECO:0000313" key="3">
    <source>
        <dbReference type="RefSeq" id="XP_012944397.1"/>
    </source>
</evidence>
<dbReference type="Proteomes" id="UP000694888">
    <property type="component" value="Unplaced"/>
</dbReference>
<proteinExistence type="predicted"/>
<dbReference type="RefSeq" id="XP_012944397.1">
    <property type="nucleotide sequence ID" value="XM_013088943.2"/>
</dbReference>
<reference evidence="3" key="1">
    <citation type="submission" date="2025-08" db="UniProtKB">
        <authorList>
            <consortium name="RefSeq"/>
        </authorList>
    </citation>
    <scope>IDENTIFICATION</scope>
</reference>
<evidence type="ECO:0000313" key="2">
    <source>
        <dbReference type="Proteomes" id="UP000694888"/>
    </source>
</evidence>